<dbReference type="Proteomes" id="UP000249547">
    <property type="component" value="Unassembled WGS sequence"/>
</dbReference>
<evidence type="ECO:0000256" key="1">
    <source>
        <dbReference type="SAM" id="Phobius"/>
    </source>
</evidence>
<protein>
    <submittedName>
        <fullName evidence="3">Peptidoglycan/xylan/chitin deacetylase (PgdA/CDA1 family)</fullName>
    </submittedName>
</protein>
<sequence length="258" mass="29425">MLNFRNVNIIFVLLVIALITVHRVFVPISLWVYVVTVWIYCSILAYGAYFIKAGFFIKSHCKGHPNRKEVALSFDDGPLEDFTPEVLKILREHDVQAAFFCIGNRIEGREDILKSMHADGHIIGNHSFHHGPYIDLYSSKRILQELQDTDNAIHKVIGEKPRMFRPPYGVTNPNMRNAIVNGGYASIGWSVRSYDTVAKDADKLLEKVTKHVKNGDVFLFHDTCAVTVQLLPYLIQRLRNQGFTIVRLDEILNIPAYA</sequence>
<dbReference type="SUPFAM" id="SSF88713">
    <property type="entry name" value="Glycoside hydrolase/deacetylase"/>
    <property type="match status" value="1"/>
</dbReference>
<comment type="caution">
    <text evidence="3">The sequence shown here is derived from an EMBL/GenBank/DDBJ whole genome shotgun (WGS) entry which is preliminary data.</text>
</comment>
<dbReference type="Pfam" id="PF01522">
    <property type="entry name" value="Polysacc_deac_1"/>
    <property type="match status" value="1"/>
</dbReference>
<accession>A0A327QD71</accession>
<keyword evidence="1" id="KW-1133">Transmembrane helix</keyword>
<dbReference type="AlphaFoldDB" id="A0A327QD71"/>
<dbReference type="EMBL" id="QLLL01000006">
    <property type="protein sequence ID" value="RAJ02606.1"/>
    <property type="molecule type" value="Genomic_DNA"/>
</dbReference>
<reference evidence="3 4" key="1">
    <citation type="submission" date="2018-06" db="EMBL/GenBank/DDBJ databases">
        <title>Genomic Encyclopedia of Archaeal and Bacterial Type Strains, Phase II (KMG-II): from individual species to whole genera.</title>
        <authorList>
            <person name="Goeker M."/>
        </authorList>
    </citation>
    <scope>NUCLEOTIDE SEQUENCE [LARGE SCALE GENOMIC DNA]</scope>
    <source>
        <strain evidence="3 4">DSM 23857</strain>
    </source>
</reference>
<dbReference type="InterPro" id="IPR050248">
    <property type="entry name" value="Polysacc_deacetylase_ArnD"/>
</dbReference>
<dbReference type="InterPro" id="IPR002509">
    <property type="entry name" value="NODB_dom"/>
</dbReference>
<feature type="domain" description="NodB homology" evidence="2">
    <location>
        <begin position="68"/>
        <end position="246"/>
    </location>
</feature>
<keyword evidence="1" id="KW-0472">Membrane</keyword>
<keyword evidence="1" id="KW-0812">Transmembrane</keyword>
<feature type="transmembrane region" description="Helical" evidence="1">
    <location>
        <begin position="7"/>
        <end position="25"/>
    </location>
</feature>
<keyword evidence="4" id="KW-1185">Reference proteome</keyword>
<dbReference type="PROSITE" id="PS51677">
    <property type="entry name" value="NODB"/>
    <property type="match status" value="1"/>
</dbReference>
<dbReference type="RefSeq" id="WP_111599032.1">
    <property type="nucleotide sequence ID" value="NZ_QLLL01000006.1"/>
</dbReference>
<dbReference type="PANTHER" id="PTHR10587">
    <property type="entry name" value="GLYCOSYL TRANSFERASE-RELATED"/>
    <property type="match status" value="1"/>
</dbReference>
<dbReference type="GO" id="GO:0016810">
    <property type="term" value="F:hydrolase activity, acting on carbon-nitrogen (but not peptide) bonds"/>
    <property type="evidence" value="ECO:0007669"/>
    <property type="project" value="InterPro"/>
</dbReference>
<dbReference type="CDD" id="cd10917">
    <property type="entry name" value="CE4_NodB_like_6s_7s"/>
    <property type="match status" value="1"/>
</dbReference>
<proteinExistence type="predicted"/>
<evidence type="ECO:0000313" key="4">
    <source>
        <dbReference type="Proteomes" id="UP000249547"/>
    </source>
</evidence>
<dbReference type="Gene3D" id="3.20.20.370">
    <property type="entry name" value="Glycoside hydrolase/deacetylase"/>
    <property type="match status" value="1"/>
</dbReference>
<gene>
    <name evidence="3" type="ORF">LX64_03626</name>
</gene>
<name>A0A327QD71_9BACT</name>
<dbReference type="PANTHER" id="PTHR10587:SF125">
    <property type="entry name" value="POLYSACCHARIDE DEACETYLASE YHEN-RELATED"/>
    <property type="match status" value="1"/>
</dbReference>
<evidence type="ECO:0000313" key="3">
    <source>
        <dbReference type="EMBL" id="RAJ02606.1"/>
    </source>
</evidence>
<evidence type="ECO:0000259" key="2">
    <source>
        <dbReference type="PROSITE" id="PS51677"/>
    </source>
</evidence>
<dbReference type="GO" id="GO:0005975">
    <property type="term" value="P:carbohydrate metabolic process"/>
    <property type="evidence" value="ECO:0007669"/>
    <property type="project" value="InterPro"/>
</dbReference>
<dbReference type="InterPro" id="IPR011330">
    <property type="entry name" value="Glyco_hydro/deAcase_b/a-brl"/>
</dbReference>
<feature type="transmembrane region" description="Helical" evidence="1">
    <location>
        <begin position="31"/>
        <end position="51"/>
    </location>
</feature>
<organism evidence="3 4">
    <name type="scientific">Chitinophaga skermanii</name>
    <dbReference type="NCBI Taxonomy" id="331697"/>
    <lineage>
        <taxon>Bacteria</taxon>
        <taxon>Pseudomonadati</taxon>
        <taxon>Bacteroidota</taxon>
        <taxon>Chitinophagia</taxon>
        <taxon>Chitinophagales</taxon>
        <taxon>Chitinophagaceae</taxon>
        <taxon>Chitinophaga</taxon>
    </lineage>
</organism>
<dbReference type="OrthoDB" id="9812065at2"/>